<dbReference type="Pfam" id="PF07514">
    <property type="entry name" value="TraI_2"/>
    <property type="match status" value="1"/>
</dbReference>
<keyword evidence="3" id="KW-0067">ATP-binding</keyword>
<gene>
    <name evidence="3" type="ORF">ACZ87_03466</name>
    <name evidence="2" type="ORF">BBW68_04935</name>
</gene>
<feature type="domain" description="Uncharacterised" evidence="1">
    <location>
        <begin position="25"/>
        <end position="90"/>
    </location>
</feature>
<dbReference type="Proteomes" id="UP000243534">
    <property type="component" value="Unassembled WGS sequence"/>
</dbReference>
<evidence type="ECO:0000313" key="5">
    <source>
        <dbReference type="Proteomes" id="UP000244334"/>
    </source>
</evidence>
<keyword evidence="3" id="KW-0547">Nucleotide-binding</keyword>
<proteinExistence type="predicted"/>
<dbReference type="AlphaFoldDB" id="A0A1E7Z477"/>
<name>A0A1E7Z477_9GAMM</name>
<organism evidence="2 4">
    <name type="scientific">Candidatus Erwinia dacicola</name>
    <dbReference type="NCBI Taxonomy" id="252393"/>
    <lineage>
        <taxon>Bacteria</taxon>
        <taxon>Pseudomonadati</taxon>
        <taxon>Pseudomonadota</taxon>
        <taxon>Gammaproteobacteria</taxon>
        <taxon>Enterobacterales</taxon>
        <taxon>Erwiniaceae</taxon>
        <taxon>Erwinia</taxon>
    </lineage>
</organism>
<keyword evidence="3" id="KW-0378">Hydrolase</keyword>
<reference evidence="3 5" key="2">
    <citation type="submission" date="2018-04" db="EMBL/GenBank/DDBJ databases">
        <title>Genomes of the Obligate Erwinia dacicola and Facultative Enterobacter sp. OLF Endosymbionts of the Olive Fruit fly, Bactrocera oleae.</title>
        <authorList>
            <person name="Estes A.M."/>
            <person name="Hearn D.J."/>
            <person name="Agarwal S."/>
            <person name="Pierson E.A."/>
            <person name="Dunning-Hotopp J.C."/>
        </authorList>
    </citation>
    <scope>NUCLEOTIDE SEQUENCE [LARGE SCALE GENOMIC DNA]</scope>
    <source>
        <strain evidence="3 5">Oroville</strain>
    </source>
</reference>
<dbReference type="Proteomes" id="UP000244334">
    <property type="component" value="Unassembled WGS sequence"/>
</dbReference>
<accession>A0A1E7Z477</accession>
<dbReference type="EMBL" id="MAYS01000069">
    <property type="protein sequence ID" value="OFC63534.1"/>
    <property type="molecule type" value="Genomic_DNA"/>
</dbReference>
<keyword evidence="5" id="KW-1185">Reference proteome</keyword>
<comment type="caution">
    <text evidence="2">The sequence shown here is derived from an EMBL/GenBank/DDBJ whole genome shotgun (WGS) entry which is preliminary data.</text>
</comment>
<reference evidence="2 4" key="1">
    <citation type="submission" date="2016-07" db="EMBL/GenBank/DDBJ databases">
        <authorList>
            <person name="Yuval B."/>
        </authorList>
    </citation>
    <scope>NUCLEOTIDE SEQUENCE [LARGE SCALE GENOMIC DNA]</scope>
    <source>
        <strain evidence="2 4">IL</strain>
    </source>
</reference>
<keyword evidence="3" id="KW-0347">Helicase</keyword>
<dbReference type="EMBL" id="LJAM02000604">
    <property type="protein sequence ID" value="RAP69739.1"/>
    <property type="molecule type" value="Genomic_DNA"/>
</dbReference>
<dbReference type="GO" id="GO:0004386">
    <property type="term" value="F:helicase activity"/>
    <property type="evidence" value="ECO:0007669"/>
    <property type="project" value="UniProtKB-KW"/>
</dbReference>
<evidence type="ECO:0000259" key="1">
    <source>
        <dbReference type="Pfam" id="PF07514"/>
    </source>
</evidence>
<evidence type="ECO:0000313" key="2">
    <source>
        <dbReference type="EMBL" id="OFC63534.1"/>
    </source>
</evidence>
<protein>
    <submittedName>
        <fullName evidence="3">Helicase family protein</fullName>
    </submittedName>
</protein>
<dbReference type="Gene3D" id="1.10.3210.40">
    <property type="match status" value="1"/>
</dbReference>
<evidence type="ECO:0000313" key="4">
    <source>
        <dbReference type="Proteomes" id="UP000243534"/>
    </source>
</evidence>
<sequence length="95" mass="10887">MWKTIARFLKDKENEPEAAPSAPEGFHLPLSARQLLSKTERRTMMVRIWENTSLPKETYQSLCLAPLHACAEVMQQFPMSSAGKFAYQGGAWMRR</sequence>
<dbReference type="InterPro" id="IPR011119">
    <property type="entry name" value="Unchr_helicase_relaxase_TraI"/>
</dbReference>
<evidence type="ECO:0000313" key="3">
    <source>
        <dbReference type="EMBL" id="RAP69739.1"/>
    </source>
</evidence>